<evidence type="ECO:0000256" key="3">
    <source>
        <dbReference type="ARBA" id="ARBA00022448"/>
    </source>
</evidence>
<dbReference type="Proteomes" id="UP000007350">
    <property type="component" value="Unassembled WGS sequence"/>
</dbReference>
<dbReference type="InterPro" id="IPR002524">
    <property type="entry name" value="Cation_efflux"/>
</dbReference>
<feature type="region of interest" description="Disordered" evidence="9">
    <location>
        <begin position="250"/>
        <end position="287"/>
    </location>
</feature>
<feature type="compositionally biased region" description="Basic and acidic residues" evidence="9">
    <location>
        <begin position="253"/>
        <end position="285"/>
    </location>
</feature>
<keyword evidence="5" id="KW-0864">Zinc transport</keyword>
<evidence type="ECO:0000256" key="7">
    <source>
        <dbReference type="ARBA" id="ARBA00023065"/>
    </source>
</evidence>
<keyword evidence="6 10" id="KW-1133">Transmembrane helix</keyword>
<organism evidence="13 14">
    <name type="scientific">Trypanosoma cruzi marinkellei</name>
    <dbReference type="NCBI Taxonomy" id="85056"/>
    <lineage>
        <taxon>Eukaryota</taxon>
        <taxon>Discoba</taxon>
        <taxon>Euglenozoa</taxon>
        <taxon>Kinetoplastea</taxon>
        <taxon>Metakinetoplastina</taxon>
        <taxon>Trypanosomatida</taxon>
        <taxon>Trypanosomatidae</taxon>
        <taxon>Trypanosoma</taxon>
        <taxon>Schizotrypanum</taxon>
    </lineage>
</organism>
<comment type="subcellular location">
    <subcellularLocation>
        <location evidence="1">Membrane</location>
        <topology evidence="1">Multi-pass membrane protein</topology>
    </subcellularLocation>
</comment>
<reference evidence="13 14" key="1">
    <citation type="journal article" date="2012" name="BMC Genomics">
        <title>Comparative genomic analysis of human infective Trypanosoma cruzi lineages with the bat-restricted subspecies T. cruzi marinkellei.</title>
        <authorList>
            <person name="Franzen O."/>
            <person name="Talavera-Lopez C."/>
            <person name="Ochaya S."/>
            <person name="Butler C.E."/>
            <person name="Messenger L.A."/>
            <person name="Lewis M.D."/>
            <person name="Llewellyn M.S."/>
            <person name="Marinkelle C.J."/>
            <person name="Tyler K.M."/>
            <person name="Miles M.A."/>
            <person name="Andersson B."/>
        </authorList>
    </citation>
    <scope>NUCLEOTIDE SEQUENCE [LARGE SCALE GENOMIC DNA]</scope>
    <source>
        <strain evidence="13 14">B7</strain>
    </source>
</reference>
<dbReference type="EMBL" id="AHKC01006902">
    <property type="protein sequence ID" value="EKF38207.1"/>
    <property type="molecule type" value="Genomic_DNA"/>
</dbReference>
<evidence type="ECO:0000256" key="9">
    <source>
        <dbReference type="SAM" id="MobiDB-lite"/>
    </source>
</evidence>
<dbReference type="SUPFAM" id="SSF161111">
    <property type="entry name" value="Cation efflux protein transmembrane domain-like"/>
    <property type="match status" value="1"/>
</dbReference>
<keyword evidence="4 10" id="KW-0812">Transmembrane</keyword>
<feature type="transmembrane region" description="Helical" evidence="10">
    <location>
        <begin position="196"/>
        <end position="217"/>
    </location>
</feature>
<dbReference type="Pfam" id="PF16916">
    <property type="entry name" value="ZT_dimer"/>
    <property type="match status" value="1"/>
</dbReference>
<evidence type="ECO:0000313" key="13">
    <source>
        <dbReference type="EMBL" id="EKF38207.1"/>
    </source>
</evidence>
<comment type="caution">
    <text evidence="13">The sequence shown here is derived from an EMBL/GenBank/DDBJ whole genome shotgun (WGS) entry which is preliminary data.</text>
</comment>
<evidence type="ECO:0000256" key="6">
    <source>
        <dbReference type="ARBA" id="ARBA00022989"/>
    </source>
</evidence>
<evidence type="ECO:0000256" key="2">
    <source>
        <dbReference type="ARBA" id="ARBA00008873"/>
    </source>
</evidence>
<dbReference type="PANTHER" id="PTHR11562">
    <property type="entry name" value="CATION EFFLUX PROTEIN/ ZINC TRANSPORTER"/>
    <property type="match status" value="1"/>
</dbReference>
<dbReference type="InterPro" id="IPR027470">
    <property type="entry name" value="Cation_efflux_CTD"/>
</dbReference>
<evidence type="ECO:0000256" key="8">
    <source>
        <dbReference type="ARBA" id="ARBA00023136"/>
    </source>
</evidence>
<feature type="transmembrane region" description="Helical" evidence="10">
    <location>
        <begin position="125"/>
        <end position="144"/>
    </location>
</feature>
<evidence type="ECO:0000256" key="10">
    <source>
        <dbReference type="SAM" id="Phobius"/>
    </source>
</evidence>
<dbReference type="GO" id="GO:0005886">
    <property type="term" value="C:plasma membrane"/>
    <property type="evidence" value="ECO:0007669"/>
    <property type="project" value="TreeGrafter"/>
</dbReference>
<dbReference type="SUPFAM" id="SSF160240">
    <property type="entry name" value="Cation efflux protein cytoplasmic domain-like"/>
    <property type="match status" value="1"/>
</dbReference>
<keyword evidence="14" id="KW-1185">Reference proteome</keyword>
<feature type="domain" description="Cation efflux protein transmembrane" evidence="11">
    <location>
        <begin position="61"/>
        <end position="370"/>
    </location>
</feature>
<keyword evidence="7" id="KW-0406">Ion transport</keyword>
<keyword evidence="3" id="KW-0813">Transport</keyword>
<dbReference type="Gene3D" id="1.20.1510.10">
    <property type="entry name" value="Cation efflux protein transmembrane domain"/>
    <property type="match status" value="1"/>
</dbReference>
<dbReference type="GO" id="GO:0005385">
    <property type="term" value="F:zinc ion transmembrane transporter activity"/>
    <property type="evidence" value="ECO:0007669"/>
    <property type="project" value="TreeGrafter"/>
</dbReference>
<dbReference type="AlphaFoldDB" id="K2PAV5"/>
<dbReference type="InterPro" id="IPR050681">
    <property type="entry name" value="CDF/SLC30A"/>
</dbReference>
<evidence type="ECO:0000256" key="4">
    <source>
        <dbReference type="ARBA" id="ARBA00022692"/>
    </source>
</evidence>
<dbReference type="InterPro" id="IPR058533">
    <property type="entry name" value="Cation_efflux_TM"/>
</dbReference>
<dbReference type="PANTHER" id="PTHR11562:SF17">
    <property type="entry name" value="RE54080P-RELATED"/>
    <property type="match status" value="1"/>
</dbReference>
<feature type="domain" description="Cation efflux protein cytoplasmic" evidence="12">
    <location>
        <begin position="374"/>
        <end position="444"/>
    </location>
</feature>
<keyword evidence="8 10" id="KW-0472">Membrane</keyword>
<evidence type="ECO:0000313" key="14">
    <source>
        <dbReference type="Proteomes" id="UP000007350"/>
    </source>
</evidence>
<accession>K2PAV5</accession>
<protein>
    <submittedName>
        <fullName evidence="13">Metal-ion transporter, putative</fullName>
    </submittedName>
</protein>
<evidence type="ECO:0000259" key="12">
    <source>
        <dbReference type="Pfam" id="PF16916"/>
    </source>
</evidence>
<name>K2PAV5_TRYCR</name>
<feature type="transmembrane region" description="Helical" evidence="10">
    <location>
        <begin position="295"/>
        <end position="324"/>
    </location>
</feature>
<keyword evidence="5" id="KW-0862">Zinc</keyword>
<dbReference type="InterPro" id="IPR036837">
    <property type="entry name" value="Cation_efflux_CTD_sf"/>
</dbReference>
<sequence length="470" mass="50679">MQSEAELLLHSGGTAQVDYDTTTGLRPQSLCPTSVERAAIEKVLSDTEERRKRESKFLYGALIFCFVFMVVEFASGVFAHSLALLTDASHLLIDVGAYALSIMSLKAASRALCGKYNYGWHRAEVIGTLVSVFSIWALVVWIVIEGMTRTWNVVSCSRMPAAVADITRKRGGLDGEVAVDTVLASSRKCEEINSPIMMLIGVLGMLVNIVCAAILYCGGSHGHSHFGGHGHGHSHGEGMSCENDVEINNIHGHTNEHSGHSHTNDDCCGHGNSDEKEGHDHDHSHVEKKKSKKGFALHAALLHALGDCVQSAGVIVAGIFIYFANKHAFGIPSYPYSIYNIADPLCSLFFAVVTLNMTRPLLGDLFGILMESTPPGIDYVALNQALLSIEGVVSVHDLHIWSLSSDYVALSVHLVADDAAKALRKAQYVCEVLFGIRHTTIQVDAVANGADLCQGSCASPDCGKEYQTIT</sequence>
<feature type="transmembrane region" description="Helical" evidence="10">
    <location>
        <begin position="336"/>
        <end position="355"/>
    </location>
</feature>
<dbReference type="OrthoDB" id="243622at2759"/>
<evidence type="ECO:0000256" key="5">
    <source>
        <dbReference type="ARBA" id="ARBA00022906"/>
    </source>
</evidence>
<gene>
    <name evidence="13" type="ORF">MOQ_001586</name>
</gene>
<dbReference type="InterPro" id="IPR027469">
    <property type="entry name" value="Cation_efflux_TMD_sf"/>
</dbReference>
<dbReference type="Pfam" id="PF01545">
    <property type="entry name" value="Cation_efflux"/>
    <property type="match status" value="1"/>
</dbReference>
<comment type="similarity">
    <text evidence="2">Belongs to the cation diffusion facilitator (CDF) transporter (TC 2.A.4) family. SLC30A subfamily.</text>
</comment>
<evidence type="ECO:0000256" key="1">
    <source>
        <dbReference type="ARBA" id="ARBA00004141"/>
    </source>
</evidence>
<dbReference type="NCBIfam" id="TIGR01297">
    <property type="entry name" value="CDF"/>
    <property type="match status" value="1"/>
</dbReference>
<feature type="transmembrane region" description="Helical" evidence="10">
    <location>
        <begin position="57"/>
        <end position="79"/>
    </location>
</feature>
<proteinExistence type="inferred from homology"/>
<evidence type="ECO:0000259" key="11">
    <source>
        <dbReference type="Pfam" id="PF01545"/>
    </source>
</evidence>